<protein>
    <submittedName>
        <fullName evidence="3">Phosphatase PAP2 family protein</fullName>
    </submittedName>
</protein>
<evidence type="ECO:0000313" key="4">
    <source>
        <dbReference type="Proteomes" id="UP001524587"/>
    </source>
</evidence>
<reference evidence="3 4" key="1">
    <citation type="submission" date="2022-06" db="EMBL/GenBank/DDBJ databases">
        <title>Endosaccharibacter gen. nov., sp. nov., endophytic bacteria isolated from sugarcane.</title>
        <authorList>
            <person name="Pitiwittayakul N."/>
            <person name="Yukphan P."/>
            <person name="Charoenyingcharoen P."/>
            <person name="Tanasupawat S."/>
        </authorList>
    </citation>
    <scope>NUCLEOTIDE SEQUENCE [LARGE SCALE GENOMIC DNA]</scope>
    <source>
        <strain evidence="3 4">KSS8</strain>
    </source>
</reference>
<evidence type="ECO:0000256" key="1">
    <source>
        <dbReference type="SAM" id="SignalP"/>
    </source>
</evidence>
<dbReference type="InterPro" id="IPR036938">
    <property type="entry name" value="PAP2/HPO_sf"/>
</dbReference>
<feature type="chain" id="PRO_5045326916" evidence="1">
    <location>
        <begin position="20"/>
        <end position="300"/>
    </location>
</feature>
<dbReference type="CDD" id="cd03397">
    <property type="entry name" value="PAP2_acid_phosphatase"/>
    <property type="match status" value="1"/>
</dbReference>
<dbReference type="PRINTS" id="PR00483">
    <property type="entry name" value="BACPHPHTASE"/>
</dbReference>
<accession>A0ABT1WAW2</accession>
<evidence type="ECO:0000259" key="2">
    <source>
        <dbReference type="SMART" id="SM00014"/>
    </source>
</evidence>
<organism evidence="3 4">
    <name type="scientific">Endosaccharibacter trunci</name>
    <dbReference type="NCBI Taxonomy" id="2812733"/>
    <lineage>
        <taxon>Bacteria</taxon>
        <taxon>Pseudomonadati</taxon>
        <taxon>Pseudomonadota</taxon>
        <taxon>Alphaproteobacteria</taxon>
        <taxon>Acetobacterales</taxon>
        <taxon>Acetobacteraceae</taxon>
        <taxon>Endosaccharibacter</taxon>
    </lineage>
</organism>
<dbReference type="SUPFAM" id="SSF48317">
    <property type="entry name" value="Acid phosphatase/Vanadium-dependent haloperoxidase"/>
    <property type="match status" value="1"/>
</dbReference>
<name>A0ABT1WAW2_9PROT</name>
<keyword evidence="4" id="KW-1185">Reference proteome</keyword>
<keyword evidence="1" id="KW-0732">Signal</keyword>
<proteinExistence type="predicted"/>
<dbReference type="Gene3D" id="1.20.144.10">
    <property type="entry name" value="Phosphatidic acid phosphatase type 2/haloperoxidase"/>
    <property type="match status" value="1"/>
</dbReference>
<dbReference type="InterPro" id="IPR000326">
    <property type="entry name" value="PAP2/HPO"/>
</dbReference>
<dbReference type="EMBL" id="JAMSKV010000020">
    <property type="protein sequence ID" value="MCQ8280026.1"/>
    <property type="molecule type" value="Genomic_DNA"/>
</dbReference>
<feature type="signal peptide" evidence="1">
    <location>
        <begin position="1"/>
        <end position="19"/>
    </location>
</feature>
<gene>
    <name evidence="3" type="ORF">NFI95_16405</name>
</gene>
<dbReference type="Proteomes" id="UP001524587">
    <property type="component" value="Unassembled WGS sequence"/>
</dbReference>
<feature type="domain" description="Phosphatidic acid phosphatase type 2/haloperoxidase" evidence="2">
    <location>
        <begin position="136"/>
        <end position="247"/>
    </location>
</feature>
<dbReference type="Pfam" id="PF01569">
    <property type="entry name" value="PAP2"/>
    <property type="match status" value="1"/>
</dbReference>
<sequence>MAFAALLSSVVLSPAVAGAQPSGAPVVPADPSIAGAAALVTPPVGGHRHAGRLPPGTYISGATLPDTVSILPPPPLPGSPEQTADQDTFDRARALEGTPRWALATRDADLSNAHILADFSCALGVNLDPAKAPTLARLLAHADADMSPEIDRAKQRWQRKRPFIGNDKPICVARSAGLSASPSYPSGHTTLLYGSALILAELAPDRATAILQRGRSLSESRIVCGVHWLSDVQAGFIQASSLVAALNASAAFRADLDKARAELAALRATGGNAPEAGECAVEADAAAHSPLFQLQPAKTR</sequence>
<comment type="caution">
    <text evidence="3">The sequence shown here is derived from an EMBL/GenBank/DDBJ whole genome shotgun (WGS) entry which is preliminary data.</text>
</comment>
<dbReference type="RefSeq" id="WP_422865521.1">
    <property type="nucleotide sequence ID" value="NZ_JAMSKV010000020.1"/>
</dbReference>
<dbReference type="InterPro" id="IPR001011">
    <property type="entry name" value="Acid_Pase_classA_bac"/>
</dbReference>
<evidence type="ECO:0000313" key="3">
    <source>
        <dbReference type="EMBL" id="MCQ8280026.1"/>
    </source>
</evidence>
<dbReference type="SMART" id="SM00014">
    <property type="entry name" value="acidPPc"/>
    <property type="match status" value="1"/>
</dbReference>